<dbReference type="eggNOG" id="ENOG5033MCC">
    <property type="taxonomic scope" value="Bacteria"/>
</dbReference>
<dbReference type="AlphaFoldDB" id="K4RGQ6"/>
<dbReference type="KEGG" id="sdv:BN159_p80"/>
<geneLocation type="plasmid" evidence="1 2">
    <name>pSDA1</name>
</geneLocation>
<name>K4RGQ6_STRDJ</name>
<sequence length="148" mass="16942">MEPIWTSVVAVAGTLLGAVATYPFQRLAAKQQTLRDERIAAYTAFAAAIEDFRWGQAERFFHKRRNDEEAYKRAYHEGHRLRTTARQAFYRLKLVTDDDSLVTLARAALDRTRDIHNAEQDAEARDRLNGTAKEAIEAFVDYASKHVQ</sequence>
<dbReference type="HOGENOM" id="CLU_130440_0_0_11"/>
<gene>
    <name evidence="1" type="ORF">BN159_p80</name>
</gene>
<evidence type="ECO:0000313" key="1">
    <source>
        <dbReference type="EMBL" id="CCK32955.1"/>
    </source>
</evidence>
<evidence type="ECO:0000313" key="2">
    <source>
        <dbReference type="Proteomes" id="UP000008043"/>
    </source>
</evidence>
<dbReference type="Proteomes" id="UP000008043">
    <property type="component" value="Plasmid pSDA1"/>
</dbReference>
<dbReference type="OrthoDB" id="4557493at2"/>
<organism evidence="2">
    <name type="scientific">Streptomyces davaonensis (strain DSM 101723 / JCM 4913 / KCC S-0913 / 768)</name>
    <dbReference type="NCBI Taxonomy" id="1214101"/>
    <lineage>
        <taxon>Bacteria</taxon>
        <taxon>Bacillati</taxon>
        <taxon>Actinomycetota</taxon>
        <taxon>Actinomycetes</taxon>
        <taxon>Kitasatosporales</taxon>
        <taxon>Streptomycetaceae</taxon>
        <taxon>Streptomyces</taxon>
    </lineage>
</organism>
<keyword evidence="1" id="KW-0614">Plasmid</keyword>
<protein>
    <submittedName>
        <fullName evidence="1">Uncharacterized protein</fullName>
    </submittedName>
</protein>
<dbReference type="PATRIC" id="fig|1214101.3.peg.8663"/>
<keyword evidence="2" id="KW-1185">Reference proteome</keyword>
<reference evidence="1 2" key="1">
    <citation type="journal article" date="2012" name="J. Bacteriol.">
        <title>Genome sequence of the bacterium Streptomyces davawensis JCM 4913 and heterologous production of the unique antibiotic roseoflavin.</title>
        <authorList>
            <person name="Jankowitsch F."/>
            <person name="Schwarz J."/>
            <person name="Ruckert C."/>
            <person name="Gust B."/>
            <person name="Szczepanowski R."/>
            <person name="Blom J."/>
            <person name="Pelzer S."/>
            <person name="Kalinowski J."/>
            <person name="Mack M."/>
        </authorList>
    </citation>
    <scope>NUCLEOTIDE SEQUENCE [LARGE SCALE GENOMIC DNA]</scope>
    <source>
        <strain evidence="2">DSM 101723 / JCM 4913 / KCC S-0913 / 768</strain>
        <plasmid evidence="1 2">pSDA1</plasmid>
    </source>
</reference>
<dbReference type="EMBL" id="HE971710">
    <property type="protein sequence ID" value="CCK32955.1"/>
    <property type="molecule type" value="Genomic_DNA"/>
</dbReference>
<accession>K4RGQ6</accession>
<proteinExistence type="predicted"/>